<dbReference type="GO" id="GO:0006887">
    <property type="term" value="P:exocytosis"/>
    <property type="evidence" value="ECO:0007669"/>
    <property type="project" value="UniProtKB-KW"/>
</dbReference>
<keyword evidence="3" id="KW-1003">Cell membrane</keyword>
<evidence type="ECO:0000259" key="12">
    <source>
        <dbReference type="PROSITE" id="PS50916"/>
    </source>
</evidence>
<evidence type="ECO:0000256" key="3">
    <source>
        <dbReference type="ARBA" id="ARBA00022475"/>
    </source>
</evidence>
<evidence type="ECO:0000256" key="9">
    <source>
        <dbReference type="ARBA" id="ARBA00075525"/>
    </source>
</evidence>
<dbReference type="CDD" id="cd04020">
    <property type="entry name" value="C2B_SLP_1-2-3-4"/>
    <property type="match status" value="1"/>
</dbReference>
<feature type="region of interest" description="Disordered" evidence="10">
    <location>
        <begin position="92"/>
        <end position="213"/>
    </location>
</feature>
<dbReference type="AlphaFoldDB" id="A0A1S3SM96"/>
<keyword evidence="4" id="KW-0268">Exocytosis</keyword>
<dbReference type="RefSeq" id="XP_014065460.1">
    <property type="nucleotide sequence ID" value="XM_014209985.2"/>
</dbReference>
<feature type="domain" description="C2" evidence="11">
    <location>
        <begin position="879"/>
        <end position="1008"/>
    </location>
</feature>
<feature type="compositionally biased region" description="Low complexity" evidence="10">
    <location>
        <begin position="367"/>
        <end position="380"/>
    </location>
</feature>
<dbReference type="KEGG" id="sasa:106610593"/>
<feature type="region of interest" description="Disordered" evidence="10">
    <location>
        <begin position="355"/>
        <end position="411"/>
    </location>
</feature>
<feature type="compositionally biased region" description="Basic and acidic residues" evidence="10">
    <location>
        <begin position="161"/>
        <end position="180"/>
    </location>
</feature>
<gene>
    <name evidence="14" type="primary">si:ch211-266g18.6</name>
</gene>
<dbReference type="PROSITE" id="PS50916">
    <property type="entry name" value="RABBD"/>
    <property type="match status" value="1"/>
</dbReference>
<dbReference type="PANTHER" id="PTHR45716">
    <property type="entry name" value="BITESIZE, ISOFORM I"/>
    <property type="match status" value="1"/>
</dbReference>
<dbReference type="PANTHER" id="PTHR45716:SF3">
    <property type="entry name" value="SYNAPTOTAGMIN-LIKE PROTEIN 1"/>
    <property type="match status" value="1"/>
</dbReference>
<feature type="domain" description="C2" evidence="11">
    <location>
        <begin position="742"/>
        <end position="864"/>
    </location>
</feature>
<dbReference type="Pfam" id="PF00168">
    <property type="entry name" value="C2"/>
    <property type="match status" value="2"/>
</dbReference>
<dbReference type="GO" id="GO:0042043">
    <property type="term" value="F:neurexin family protein binding"/>
    <property type="evidence" value="ECO:0007669"/>
    <property type="project" value="TreeGrafter"/>
</dbReference>
<feature type="compositionally biased region" description="Basic and acidic residues" evidence="10">
    <location>
        <begin position="382"/>
        <end position="400"/>
    </location>
</feature>
<reference evidence="14" key="1">
    <citation type="submission" date="2025-08" db="UniProtKB">
        <authorList>
            <consortium name="RefSeq"/>
        </authorList>
    </citation>
    <scope>IDENTIFICATION</scope>
</reference>
<evidence type="ECO:0000256" key="7">
    <source>
        <dbReference type="ARBA" id="ARBA00023136"/>
    </source>
</evidence>
<feature type="region of interest" description="Disordered" evidence="10">
    <location>
        <begin position="657"/>
        <end position="677"/>
    </location>
</feature>
<feature type="region of interest" description="Disordered" evidence="10">
    <location>
        <begin position="580"/>
        <end position="600"/>
    </location>
</feature>
<evidence type="ECO:0000256" key="2">
    <source>
        <dbReference type="ARBA" id="ARBA00004236"/>
    </source>
</evidence>
<dbReference type="GO" id="GO:0005886">
    <property type="term" value="C:plasma membrane"/>
    <property type="evidence" value="ECO:0007669"/>
    <property type="project" value="UniProtKB-SubCell"/>
</dbReference>
<sequence length="1043" mass="117875">MMKSTKDLLEFLDLSHLSTDEELAIRQVLQRDDNLRKRETGRIRRLQISIPDPKKLKVMTGEWFEELRTHRYGRQSDVTEVLRSSMRRKKTTAFGTSTFSDVGQTENKEGEKENKDPQTKTSEIQTPDTSFLNPSFREKANQELSNEESTVDTDNTAVDVPEWKHPLYRSHEGPASKEKCTSPFTSQNQEMPYSSTTDTVHQSPDRKPGQENKTESAYIANAILESQLGPINVSSSDPQTKPTTKSLNTIVDLKSSKKLVFPPEIKDDPEKNSSVMYVDPYVWTQPELKSSVIEAEPKDIEMAIGTTKTIVILPSVDTHNRSEDSTIGFDVEHSGQESLTTPSFEIWAQSSHIRPKPKEVNFPKVKTNTTGTPPTGDTLTQSEDKFNNRRPDDEVSEHEGPPSMQSSEVKYEKEQFQLEYEDMLGLEYVRLNQDVSTESQELQTDQNHSEMLSFENTYSLQRKDPLPTIESFKCIEEPQYLLQEGPQDILTIDKHVPVDESSIFKEARPKKDLVCSEESLPFAVCFLDEVIISSNLHTSKEDTGEDKEKEVSKLRNDSLSETGPSLLHVSCHEQLHRVSPRDFDEEKKQEQMDVKKSTESLSKAVDGETFVTLDGEEVDIFKERNTLECKLSPNGDFQKVNQKTGKCLIPTIVVNSSESPVTDDTEEHPATSQEPPSLVVTPMDTWEDEGLDSDDDCSSVSSYGSDFSARRGYGSIALGLTGRTGSLLSVYSEAGDFGSVTVQGAVEFSLRYRNAEELIVTVEQCQDLAYANPRKQRTDPYVKTYLHPDKSRHSKKKTSIKKRTINPVFGGETLKYKMTMDDLKGRTLNLSVWHNDSRGRNVFLGQVDIDLKTWDWGHETLTWYNLQPKNPGVQDSPEYHGLLTVALKYIPPGSAGGDKINSGQVHVWLKEARELRKLKPQGVDSFVKCYMLPDTSKKSRQKTRVVKKSQKPVYNHAMVYDGFCAGEVKEACCELTVWDHNKLSNQFLGGVRLSLGTGQSYGKNVDWMESVNEEIKLWENMLSSPDAWVEGEIPLRSSMTPRK</sequence>
<feature type="domain" description="RabBD" evidence="12">
    <location>
        <begin position="11"/>
        <end position="67"/>
    </location>
</feature>
<dbReference type="InterPro" id="IPR035892">
    <property type="entry name" value="C2_domain_sf"/>
</dbReference>
<dbReference type="OrthoDB" id="195679at2759"/>
<dbReference type="PROSITE" id="PS50004">
    <property type="entry name" value="C2"/>
    <property type="match status" value="2"/>
</dbReference>
<feature type="compositionally biased region" description="Polar residues" evidence="10">
    <location>
        <begin position="93"/>
        <end position="105"/>
    </location>
</feature>
<feature type="compositionally biased region" description="Basic and acidic residues" evidence="10">
    <location>
        <begin position="580"/>
        <end position="598"/>
    </location>
</feature>
<dbReference type="Gene3D" id="2.60.40.150">
    <property type="entry name" value="C2 domain"/>
    <property type="match status" value="2"/>
</dbReference>
<comment type="subcellular location">
    <subcellularLocation>
        <location evidence="2">Cell membrane</location>
    </subcellularLocation>
    <subcellularLocation>
        <location evidence="1">Endomembrane system</location>
        <topology evidence="1">Peripheral membrane protein</topology>
    </subcellularLocation>
</comment>
<dbReference type="FunFam" id="2.60.40.150:FF:000108">
    <property type="entry name" value="Synaptotagmin like 1"/>
    <property type="match status" value="1"/>
</dbReference>
<evidence type="ECO:0000256" key="5">
    <source>
        <dbReference type="ARBA" id="ARBA00022553"/>
    </source>
</evidence>
<organism evidence="13 14">
    <name type="scientific">Salmo salar</name>
    <name type="common">Atlantic salmon</name>
    <dbReference type="NCBI Taxonomy" id="8030"/>
    <lineage>
        <taxon>Eukaryota</taxon>
        <taxon>Metazoa</taxon>
        <taxon>Chordata</taxon>
        <taxon>Craniata</taxon>
        <taxon>Vertebrata</taxon>
        <taxon>Euteleostomi</taxon>
        <taxon>Actinopterygii</taxon>
        <taxon>Neopterygii</taxon>
        <taxon>Teleostei</taxon>
        <taxon>Protacanthopterygii</taxon>
        <taxon>Salmoniformes</taxon>
        <taxon>Salmonidae</taxon>
        <taxon>Salmoninae</taxon>
        <taxon>Salmo</taxon>
    </lineage>
</organism>
<evidence type="ECO:0000256" key="8">
    <source>
        <dbReference type="ARBA" id="ARBA00072163"/>
    </source>
</evidence>
<dbReference type="Gene3D" id="6.10.250.3000">
    <property type="match status" value="1"/>
</dbReference>
<dbReference type="GO" id="GO:0006886">
    <property type="term" value="P:intracellular protein transport"/>
    <property type="evidence" value="ECO:0007669"/>
    <property type="project" value="InterPro"/>
</dbReference>
<dbReference type="InterPro" id="IPR010911">
    <property type="entry name" value="Rab_BD"/>
</dbReference>
<dbReference type="InterPro" id="IPR043567">
    <property type="entry name" value="SYTL1-5_C2B"/>
</dbReference>
<accession>A0A1S3SM96</accession>
<dbReference type="GO" id="GO:0031267">
    <property type="term" value="F:small GTPase binding"/>
    <property type="evidence" value="ECO:0007669"/>
    <property type="project" value="InterPro"/>
</dbReference>
<feature type="compositionally biased region" description="Polar residues" evidence="10">
    <location>
        <begin position="119"/>
        <end position="133"/>
    </location>
</feature>
<keyword evidence="5" id="KW-0597">Phosphoprotein</keyword>
<dbReference type="SUPFAM" id="SSF49562">
    <property type="entry name" value="C2 domain (Calcium/lipid-binding domain, CaLB)"/>
    <property type="match status" value="2"/>
</dbReference>
<evidence type="ECO:0000256" key="1">
    <source>
        <dbReference type="ARBA" id="ARBA00004184"/>
    </source>
</evidence>
<evidence type="ECO:0000256" key="4">
    <source>
        <dbReference type="ARBA" id="ARBA00022483"/>
    </source>
</evidence>
<keyword evidence="13" id="KW-1185">Reference proteome</keyword>
<keyword evidence="7" id="KW-0472">Membrane</keyword>
<protein>
    <recommendedName>
        <fullName evidence="8">Synaptotagmin-like protein 1</fullName>
    </recommendedName>
    <alternativeName>
        <fullName evidence="9">Exophilin-7</fullName>
    </alternativeName>
</protein>
<evidence type="ECO:0000313" key="14">
    <source>
        <dbReference type="RefSeq" id="XP_014065460.1"/>
    </source>
</evidence>
<evidence type="ECO:0000259" key="11">
    <source>
        <dbReference type="PROSITE" id="PS50004"/>
    </source>
</evidence>
<dbReference type="GO" id="GO:0070382">
    <property type="term" value="C:exocytic vesicle"/>
    <property type="evidence" value="ECO:0007669"/>
    <property type="project" value="TreeGrafter"/>
</dbReference>
<evidence type="ECO:0000313" key="13">
    <source>
        <dbReference type="Proteomes" id="UP001652741"/>
    </source>
</evidence>
<dbReference type="SMART" id="SM00239">
    <property type="entry name" value="C2"/>
    <property type="match status" value="2"/>
</dbReference>
<dbReference type="Proteomes" id="UP001652741">
    <property type="component" value="Chromosome ssa09"/>
</dbReference>
<evidence type="ECO:0000256" key="10">
    <source>
        <dbReference type="SAM" id="MobiDB-lite"/>
    </source>
</evidence>
<feature type="compositionally biased region" description="Basic and acidic residues" evidence="10">
    <location>
        <begin position="203"/>
        <end position="213"/>
    </location>
</feature>
<dbReference type="InterPro" id="IPR000008">
    <property type="entry name" value="C2_dom"/>
</dbReference>
<feature type="compositionally biased region" description="Basic and acidic residues" evidence="10">
    <location>
        <begin position="106"/>
        <end position="118"/>
    </location>
</feature>
<keyword evidence="6" id="KW-0677">Repeat</keyword>
<evidence type="ECO:0000256" key="6">
    <source>
        <dbReference type="ARBA" id="ARBA00022737"/>
    </source>
</evidence>
<dbReference type="FunFam" id="2.60.40.150:FF:000006">
    <property type="entry name" value="Synaptotagmin-like 5, isoform CRA_a"/>
    <property type="match status" value="1"/>
</dbReference>
<name>A0A1S3SM96_SALSA</name>
<proteinExistence type="predicted"/>
<feature type="compositionally biased region" description="Polar residues" evidence="10">
    <location>
        <begin position="182"/>
        <end position="202"/>
    </location>
</feature>